<evidence type="ECO:0000313" key="3">
    <source>
        <dbReference type="Proteomes" id="UP001174210"/>
    </source>
</evidence>
<dbReference type="Proteomes" id="UP001174210">
    <property type="component" value="Unassembled WGS sequence"/>
</dbReference>
<dbReference type="RefSeq" id="WP_301216882.1">
    <property type="nucleotide sequence ID" value="NZ_JAROCB010000001.1"/>
</dbReference>
<accession>A0ABT8IV07</accession>
<name>A0ABT8IV07_9MICO</name>
<evidence type="ECO:0000313" key="2">
    <source>
        <dbReference type="EMBL" id="MDN4596649.1"/>
    </source>
</evidence>
<comment type="caution">
    <text evidence="2">The sequence shown here is derived from an EMBL/GenBank/DDBJ whole genome shotgun (WGS) entry which is preliminary data.</text>
</comment>
<keyword evidence="1" id="KW-0812">Transmembrane</keyword>
<gene>
    <name evidence="2" type="ORF">P5G59_05825</name>
</gene>
<keyword evidence="1" id="KW-1133">Transmembrane helix</keyword>
<protein>
    <submittedName>
        <fullName evidence="2">Uncharacterized protein</fullName>
    </submittedName>
</protein>
<proteinExistence type="predicted"/>
<reference evidence="2" key="1">
    <citation type="submission" date="2023-03" db="EMBL/GenBank/DDBJ databases">
        <title>MT1 and MT2 Draft Genomes of Novel Species.</title>
        <authorList>
            <person name="Venkateswaran K."/>
        </authorList>
    </citation>
    <scope>NUCLEOTIDE SEQUENCE</scope>
    <source>
        <strain evidence="2">F6_8S_P_1A</strain>
    </source>
</reference>
<keyword evidence="1" id="KW-0472">Membrane</keyword>
<evidence type="ECO:0000256" key="1">
    <source>
        <dbReference type="SAM" id="Phobius"/>
    </source>
</evidence>
<feature type="transmembrane region" description="Helical" evidence="1">
    <location>
        <begin position="28"/>
        <end position="49"/>
    </location>
</feature>
<organism evidence="2 3">
    <name type="scientific">Leifsonia virtsii</name>
    <dbReference type="NCBI Taxonomy" id="3035915"/>
    <lineage>
        <taxon>Bacteria</taxon>
        <taxon>Bacillati</taxon>
        <taxon>Actinomycetota</taxon>
        <taxon>Actinomycetes</taxon>
        <taxon>Micrococcales</taxon>
        <taxon>Microbacteriaceae</taxon>
        <taxon>Leifsonia</taxon>
    </lineage>
</organism>
<dbReference type="EMBL" id="JAROCB010000001">
    <property type="protein sequence ID" value="MDN4596649.1"/>
    <property type="molecule type" value="Genomic_DNA"/>
</dbReference>
<sequence length="52" mass="6085">MSPVEPPVEVRKQIEEELERNRRWEYRLPVYAGVALLVSAVIVIVRVVFLHV</sequence>
<keyword evidence="3" id="KW-1185">Reference proteome</keyword>